<protein>
    <submittedName>
        <fullName evidence="2">Uncharacterized protein</fullName>
    </submittedName>
</protein>
<feature type="compositionally biased region" description="Low complexity" evidence="1">
    <location>
        <begin position="262"/>
        <end position="272"/>
    </location>
</feature>
<feature type="compositionally biased region" description="Low complexity" evidence="1">
    <location>
        <begin position="88"/>
        <end position="98"/>
    </location>
</feature>
<dbReference type="Proteomes" id="UP000663827">
    <property type="component" value="Unassembled WGS sequence"/>
</dbReference>
<feature type="compositionally biased region" description="Basic and acidic residues" evidence="1">
    <location>
        <begin position="291"/>
        <end position="300"/>
    </location>
</feature>
<feature type="compositionally biased region" description="Low complexity" evidence="1">
    <location>
        <begin position="528"/>
        <end position="591"/>
    </location>
</feature>
<feature type="compositionally biased region" description="Low complexity" evidence="1">
    <location>
        <begin position="160"/>
        <end position="186"/>
    </location>
</feature>
<name>A0A8H3HST6_9AGAM</name>
<feature type="region of interest" description="Disordered" evidence="1">
    <location>
        <begin position="1"/>
        <end position="404"/>
    </location>
</feature>
<gene>
    <name evidence="2" type="ORF">RDB_LOCUS159448</name>
</gene>
<feature type="region of interest" description="Disordered" evidence="1">
    <location>
        <begin position="509"/>
        <end position="640"/>
    </location>
</feature>
<feature type="compositionally biased region" description="Pro residues" evidence="1">
    <location>
        <begin position="136"/>
        <end position="148"/>
    </location>
</feature>
<feature type="compositionally biased region" description="Low complexity" evidence="1">
    <location>
        <begin position="49"/>
        <end position="69"/>
    </location>
</feature>
<organism evidence="2 3">
    <name type="scientific">Rhizoctonia solani</name>
    <dbReference type="NCBI Taxonomy" id="456999"/>
    <lineage>
        <taxon>Eukaryota</taxon>
        <taxon>Fungi</taxon>
        <taxon>Dikarya</taxon>
        <taxon>Basidiomycota</taxon>
        <taxon>Agaricomycotina</taxon>
        <taxon>Agaricomycetes</taxon>
        <taxon>Cantharellales</taxon>
        <taxon>Ceratobasidiaceae</taxon>
        <taxon>Rhizoctonia</taxon>
    </lineage>
</organism>
<feature type="compositionally biased region" description="Acidic residues" evidence="1">
    <location>
        <begin position="510"/>
        <end position="519"/>
    </location>
</feature>
<accession>A0A8H3HST6</accession>
<sequence>MTPPPTQTMEPMSISKAEDPRSDDPMSDSPHDGASIASSRSPSRLRRQVSNLSRRSVSGSLRRLSLLGPSSPPQVETASVHAQGEMQKSLSKSPSISSLRRHAASPEPLGAAESTSTPEPASEAEAPAALVEPAAPVAPQPPSEPVPPVSTQVAEPQVAEPETTQPEVPPTITEAPEAQAEVQPAAISTPPKETTPAPSVKAPSSTEAPKPVEPPQTPVKPLMSRSASRASLTRSPTPDRPEPKRRGTLASWARKSLDRRSSISNSPVPSSSALGRPPSRGPPADDDSDTDSVRERERKWGTGLPVPNPPTPKKSEDNIKRRFSLSRRASESKPPNEIKSPNESSSENDKKSSNWGSRMARVVSKVKKDKEKTDASSITPEASSINVSTEPEPEPRPSLMIPDRTFSDQRPLSAIVESPAIPLNPHMLVGPAQSPEQVFGVPAPALSSDSPVVVKPETTSPEMSPVLLNLDSDTSGVDSGPENPPAFASLADEMRAVNEPVVEGFVVEEPIVEEPEPSEVEQPKDETAAPTEEVQETPTVVEEVAAPEAGASTPEAEPETEATPVVEATATPAPAENLMSPMSPNSPASSPWDAATEREIARARAPRQSNGGPSTSNRRASPAPSIIGVKRKHPDEPAEVGKARVRYLPGESELELDHQTVSLNVDGHVDWAVSPAIQLAVTLSLVLPRRKRDVANPSNRKRSGWWPMRRGQRTEMRYNAIRGVNEEVPIASKSWVVPAAVRTTAKVVTAPARWMFHFFVPRSTRG</sequence>
<feature type="compositionally biased region" description="Polar residues" evidence="1">
    <location>
        <begin position="375"/>
        <end position="389"/>
    </location>
</feature>
<dbReference type="AlphaFoldDB" id="A0A8H3HST6"/>
<proteinExistence type="predicted"/>
<feature type="compositionally biased region" description="Low complexity" evidence="1">
    <location>
        <begin position="221"/>
        <end position="236"/>
    </location>
</feature>
<comment type="caution">
    <text evidence="2">The sequence shown here is derived from an EMBL/GenBank/DDBJ whole genome shotgun (WGS) entry which is preliminary data.</text>
</comment>
<reference evidence="2" key="1">
    <citation type="submission" date="2021-01" db="EMBL/GenBank/DDBJ databases">
        <authorList>
            <person name="Kaushik A."/>
        </authorList>
    </citation>
    <scope>NUCLEOTIDE SEQUENCE</scope>
    <source>
        <strain evidence="2">AG5</strain>
    </source>
</reference>
<feature type="compositionally biased region" description="Low complexity" evidence="1">
    <location>
        <begin position="111"/>
        <end position="135"/>
    </location>
</feature>
<evidence type="ECO:0000313" key="3">
    <source>
        <dbReference type="Proteomes" id="UP000663827"/>
    </source>
</evidence>
<evidence type="ECO:0000313" key="2">
    <source>
        <dbReference type="EMBL" id="CAE7215774.1"/>
    </source>
</evidence>
<dbReference type="EMBL" id="CAJNJQ010004994">
    <property type="protein sequence ID" value="CAE7215774.1"/>
    <property type="molecule type" value="Genomic_DNA"/>
</dbReference>
<feature type="region of interest" description="Disordered" evidence="1">
    <location>
        <begin position="440"/>
        <end position="487"/>
    </location>
</feature>
<evidence type="ECO:0000256" key="1">
    <source>
        <dbReference type="SAM" id="MobiDB-lite"/>
    </source>
</evidence>
<feature type="compositionally biased region" description="Polar residues" evidence="1">
    <location>
        <begin position="608"/>
        <end position="619"/>
    </location>
</feature>